<comment type="caution">
    <text evidence="8">The sequence shown here is derived from an EMBL/GenBank/DDBJ whole genome shotgun (WGS) entry which is preliminary data.</text>
</comment>
<protein>
    <recommendedName>
        <fullName evidence="10">Cytochrome P450 monooxygenase</fullName>
    </recommendedName>
</protein>
<evidence type="ECO:0000256" key="4">
    <source>
        <dbReference type="ARBA" id="ARBA00022723"/>
    </source>
</evidence>
<feature type="transmembrane region" description="Helical" evidence="7">
    <location>
        <begin position="20"/>
        <end position="44"/>
    </location>
</feature>
<proteinExistence type="inferred from homology"/>
<dbReference type="PANTHER" id="PTHR24305:SF210">
    <property type="entry name" value="CYTOCHROME P450 MONOOXYGENASE ASQL-RELATED"/>
    <property type="match status" value="1"/>
</dbReference>
<evidence type="ECO:0000256" key="3">
    <source>
        <dbReference type="ARBA" id="ARBA00022617"/>
    </source>
</evidence>
<evidence type="ECO:0000256" key="7">
    <source>
        <dbReference type="SAM" id="Phobius"/>
    </source>
</evidence>
<dbReference type="CDD" id="cd11058">
    <property type="entry name" value="CYP60B-like"/>
    <property type="match status" value="1"/>
</dbReference>
<dbReference type="GeneID" id="96087748"/>
<dbReference type="RefSeq" id="XP_069304589.1">
    <property type="nucleotide sequence ID" value="XM_069453571.1"/>
</dbReference>
<keyword evidence="6" id="KW-0560">Oxidoreductase</keyword>
<dbReference type="EMBL" id="JBHGVX010000007">
    <property type="protein sequence ID" value="KAL1794005.1"/>
    <property type="molecule type" value="Genomic_DNA"/>
</dbReference>
<dbReference type="InterPro" id="IPR017972">
    <property type="entry name" value="Cyt_P450_CS"/>
</dbReference>
<keyword evidence="6" id="KW-0503">Monooxygenase</keyword>
<dbReference type="PRINTS" id="PR00463">
    <property type="entry name" value="EP450I"/>
</dbReference>
<reference evidence="8 9" key="1">
    <citation type="submission" date="2024-09" db="EMBL/GenBank/DDBJ databases">
        <title>T2T genomes of carrot and Alternaria dauci and their utility for understanding host-pathogen interaction during carrot leaf blight disease.</title>
        <authorList>
            <person name="Liu W."/>
            <person name="Xu S."/>
            <person name="Ou C."/>
            <person name="Liu X."/>
            <person name="Zhuang F."/>
            <person name="Deng X.W."/>
        </authorList>
    </citation>
    <scope>NUCLEOTIDE SEQUENCE [LARGE SCALE GENOMIC DNA]</scope>
    <source>
        <strain evidence="8 9">A2016</strain>
    </source>
</reference>
<evidence type="ECO:0000256" key="5">
    <source>
        <dbReference type="ARBA" id="ARBA00023004"/>
    </source>
</evidence>
<gene>
    <name evidence="8" type="ORF">ACET3X_007426</name>
</gene>
<evidence type="ECO:0008006" key="10">
    <source>
        <dbReference type="Google" id="ProtNLM"/>
    </source>
</evidence>
<evidence type="ECO:0000256" key="1">
    <source>
        <dbReference type="ARBA" id="ARBA00001971"/>
    </source>
</evidence>
<evidence type="ECO:0000313" key="9">
    <source>
        <dbReference type="Proteomes" id="UP001578633"/>
    </source>
</evidence>
<organism evidence="8 9">
    <name type="scientific">Alternaria dauci</name>
    <dbReference type="NCBI Taxonomy" id="48095"/>
    <lineage>
        <taxon>Eukaryota</taxon>
        <taxon>Fungi</taxon>
        <taxon>Dikarya</taxon>
        <taxon>Ascomycota</taxon>
        <taxon>Pezizomycotina</taxon>
        <taxon>Dothideomycetes</taxon>
        <taxon>Pleosporomycetidae</taxon>
        <taxon>Pleosporales</taxon>
        <taxon>Pleosporineae</taxon>
        <taxon>Pleosporaceae</taxon>
        <taxon>Alternaria</taxon>
        <taxon>Alternaria sect. Porri</taxon>
    </lineage>
</organism>
<evidence type="ECO:0000256" key="6">
    <source>
        <dbReference type="RuleBase" id="RU000461"/>
    </source>
</evidence>
<keyword evidence="9" id="KW-1185">Reference proteome</keyword>
<dbReference type="InterPro" id="IPR050121">
    <property type="entry name" value="Cytochrome_P450_monoxygenase"/>
</dbReference>
<dbReference type="PRINTS" id="PR00385">
    <property type="entry name" value="P450"/>
</dbReference>
<keyword evidence="5 6" id="KW-0408">Iron</keyword>
<keyword evidence="7" id="KW-0472">Membrane</keyword>
<comment type="similarity">
    <text evidence="2 6">Belongs to the cytochrome P450 family.</text>
</comment>
<dbReference type="PROSITE" id="PS00086">
    <property type="entry name" value="CYTOCHROME_P450"/>
    <property type="match status" value="1"/>
</dbReference>
<name>A0ABR3UCD1_9PLEO</name>
<keyword evidence="4 6" id="KW-0479">Metal-binding</keyword>
<dbReference type="InterPro" id="IPR036396">
    <property type="entry name" value="Cyt_P450_sf"/>
</dbReference>
<dbReference type="PANTHER" id="PTHR24305">
    <property type="entry name" value="CYTOCHROME P450"/>
    <property type="match status" value="1"/>
</dbReference>
<dbReference type="InterPro" id="IPR002401">
    <property type="entry name" value="Cyt_P450_E_grp-I"/>
</dbReference>
<evidence type="ECO:0000256" key="2">
    <source>
        <dbReference type="ARBA" id="ARBA00010617"/>
    </source>
</evidence>
<keyword evidence="3 6" id="KW-0349">Heme</keyword>
<dbReference type="Pfam" id="PF00067">
    <property type="entry name" value="p450"/>
    <property type="match status" value="1"/>
</dbReference>
<dbReference type="Gene3D" id="1.10.630.10">
    <property type="entry name" value="Cytochrome P450"/>
    <property type="match status" value="1"/>
</dbReference>
<keyword evidence="7" id="KW-1133">Transmembrane helix</keyword>
<accession>A0ABR3UCD1</accession>
<dbReference type="Proteomes" id="UP001578633">
    <property type="component" value="Chromosome 7"/>
</dbReference>
<evidence type="ECO:0000313" key="8">
    <source>
        <dbReference type="EMBL" id="KAL1794005.1"/>
    </source>
</evidence>
<dbReference type="InterPro" id="IPR001128">
    <property type="entry name" value="Cyt_P450"/>
</dbReference>
<keyword evidence="7" id="KW-0812">Transmembrane</keyword>
<sequence length="523" mass="59302">MTFLTIISPTDSGIFSFKGAVFWFAAFSALAAICAVCSVIYNVFFHPLKHIPGPFFARACGIPYALHMYDGSMARWVKESHEKFGDAVRLTPNEVSFISGETAWQGIYGFRVGKNKSAGHYAKDKTWYLQPANRAASIVLADEAGHSRMRRNLSHAFSEKALREQESLIQYYVDLLVQRMSEHAAGGKDMDIMSWYNFATFDIIADLTFGEPLYCLRDSIKHSWVSITFKAITATGFHAARNKHFIFRYANTLRGLFQDNSSAMRARLEFTQRAHDQVSKRLAKIDSEKEGERADFFTHIVNNQEKEAAKLTRDEMNSNAVTFLFAGSETTATTLSGATHLLLRNPSAYSKLAAEIRSHFSSADQITMAEVNKLEYLIAVFQETLRYYPPAPTGFPRVVPTGGDTISGHFIPGGTSVYCSQHAMYHSERNYKDPELFVPERWLGEERYKDDNRSTWNPFSFGPRNCLGKNLAYAEMRLILAKVIFAFDLELVEKERDWMGEQKVFTLWDKGALMVKVKPVQRP</sequence>
<comment type="cofactor">
    <cofactor evidence="1">
        <name>heme</name>
        <dbReference type="ChEBI" id="CHEBI:30413"/>
    </cofactor>
</comment>
<dbReference type="SUPFAM" id="SSF48264">
    <property type="entry name" value="Cytochrome P450"/>
    <property type="match status" value="1"/>
</dbReference>